<evidence type="ECO:0000313" key="1">
    <source>
        <dbReference type="EMBL" id="GLS01396.1"/>
    </source>
</evidence>
<proteinExistence type="predicted"/>
<accession>A0ABQ6BJC0</accession>
<dbReference type="RefSeq" id="WP_284222252.1">
    <property type="nucleotide sequence ID" value="NZ_BSOY01000025.1"/>
</dbReference>
<gene>
    <name evidence="1" type="ORF">GCM10007859_14100</name>
</gene>
<organism evidence="1 2">
    <name type="scientific">Brevundimonas denitrificans</name>
    <dbReference type="NCBI Taxonomy" id="1443434"/>
    <lineage>
        <taxon>Bacteria</taxon>
        <taxon>Pseudomonadati</taxon>
        <taxon>Pseudomonadota</taxon>
        <taxon>Alphaproteobacteria</taxon>
        <taxon>Caulobacterales</taxon>
        <taxon>Caulobacteraceae</taxon>
        <taxon>Brevundimonas</taxon>
    </lineage>
</organism>
<name>A0ABQ6BJC0_9CAUL</name>
<evidence type="ECO:0000313" key="2">
    <source>
        <dbReference type="Proteomes" id="UP001156921"/>
    </source>
</evidence>
<sequence length="60" mass="6679">MFTVEQCLAKAVELEQRAAEPHPADARGEYAAMALQWRRLADRARIQDRRTAAIAGTPQA</sequence>
<protein>
    <submittedName>
        <fullName evidence="1">Uncharacterized protein</fullName>
    </submittedName>
</protein>
<comment type="caution">
    <text evidence="1">The sequence shown here is derived from an EMBL/GenBank/DDBJ whole genome shotgun (WGS) entry which is preliminary data.</text>
</comment>
<reference evidence="2" key="1">
    <citation type="journal article" date="2019" name="Int. J. Syst. Evol. Microbiol.">
        <title>The Global Catalogue of Microorganisms (GCM) 10K type strain sequencing project: providing services to taxonomists for standard genome sequencing and annotation.</title>
        <authorList>
            <consortium name="The Broad Institute Genomics Platform"/>
            <consortium name="The Broad Institute Genome Sequencing Center for Infectious Disease"/>
            <person name="Wu L."/>
            <person name="Ma J."/>
        </authorList>
    </citation>
    <scope>NUCLEOTIDE SEQUENCE [LARGE SCALE GENOMIC DNA]</scope>
    <source>
        <strain evidence="2">NBRC 110107</strain>
    </source>
</reference>
<keyword evidence="2" id="KW-1185">Reference proteome</keyword>
<dbReference type="EMBL" id="BSOY01000025">
    <property type="protein sequence ID" value="GLS01396.1"/>
    <property type="molecule type" value="Genomic_DNA"/>
</dbReference>
<dbReference type="Proteomes" id="UP001156921">
    <property type="component" value="Unassembled WGS sequence"/>
</dbReference>